<comment type="caution">
    <text evidence="7">The sequence shown here is derived from an EMBL/GenBank/DDBJ whole genome shotgun (WGS) entry which is preliminary data.</text>
</comment>
<evidence type="ECO:0000259" key="6">
    <source>
        <dbReference type="Pfam" id="PF00082"/>
    </source>
</evidence>
<dbReference type="InterPro" id="IPR036852">
    <property type="entry name" value="Peptidase_S8/S53_dom_sf"/>
</dbReference>
<dbReference type="EMBL" id="JANYMP010000005">
    <property type="protein sequence ID" value="MCS7477948.1"/>
    <property type="molecule type" value="Genomic_DNA"/>
</dbReference>
<accession>A0A9X2VJT5</accession>
<evidence type="ECO:0000256" key="3">
    <source>
        <dbReference type="ARBA" id="ARBA00022801"/>
    </source>
</evidence>
<dbReference type="PROSITE" id="PS00138">
    <property type="entry name" value="SUBTILASE_SER"/>
    <property type="match status" value="1"/>
</dbReference>
<feature type="domain" description="Peptidase S8/S53" evidence="6">
    <location>
        <begin position="77"/>
        <end position="196"/>
    </location>
</feature>
<evidence type="ECO:0000256" key="1">
    <source>
        <dbReference type="ARBA" id="ARBA00011073"/>
    </source>
</evidence>
<comment type="caution">
    <text evidence="5">Lacks conserved residue(s) required for the propagation of feature annotation.</text>
</comment>
<organism evidence="7 8">
    <name type="scientific">Umezawaea endophytica</name>
    <dbReference type="NCBI Taxonomy" id="1654476"/>
    <lineage>
        <taxon>Bacteria</taxon>
        <taxon>Bacillati</taxon>
        <taxon>Actinomycetota</taxon>
        <taxon>Actinomycetes</taxon>
        <taxon>Pseudonocardiales</taxon>
        <taxon>Pseudonocardiaceae</taxon>
        <taxon>Umezawaea</taxon>
    </lineage>
</organism>
<protein>
    <submittedName>
        <fullName evidence="7">S8 family serine peptidase</fullName>
    </submittedName>
</protein>
<keyword evidence="2" id="KW-0645">Protease</keyword>
<keyword evidence="3" id="KW-0378">Hydrolase</keyword>
<proteinExistence type="inferred from homology"/>
<reference evidence="7" key="1">
    <citation type="submission" date="2022-08" db="EMBL/GenBank/DDBJ databases">
        <authorList>
            <person name="Tistechok S."/>
            <person name="Samborskyy M."/>
            <person name="Roman I."/>
        </authorList>
    </citation>
    <scope>NUCLEOTIDE SEQUENCE</scope>
    <source>
        <strain evidence="7">DSM 103496</strain>
    </source>
</reference>
<evidence type="ECO:0000313" key="7">
    <source>
        <dbReference type="EMBL" id="MCS7477948.1"/>
    </source>
</evidence>
<dbReference type="GO" id="GO:0006508">
    <property type="term" value="P:proteolysis"/>
    <property type="evidence" value="ECO:0007669"/>
    <property type="project" value="UniProtKB-KW"/>
</dbReference>
<name>A0A9X2VJT5_9PSEU</name>
<dbReference type="Pfam" id="PF00082">
    <property type="entry name" value="Peptidase_S8"/>
    <property type="match status" value="1"/>
</dbReference>
<dbReference type="Gene3D" id="3.40.50.200">
    <property type="entry name" value="Peptidase S8/S53 domain"/>
    <property type="match status" value="1"/>
</dbReference>
<dbReference type="PROSITE" id="PS51892">
    <property type="entry name" value="SUBTILASE"/>
    <property type="match status" value="1"/>
</dbReference>
<dbReference type="InterPro" id="IPR050131">
    <property type="entry name" value="Peptidase_S8_subtilisin-like"/>
</dbReference>
<dbReference type="GO" id="GO:0004252">
    <property type="term" value="F:serine-type endopeptidase activity"/>
    <property type="evidence" value="ECO:0007669"/>
    <property type="project" value="InterPro"/>
</dbReference>
<dbReference type="InterPro" id="IPR023828">
    <property type="entry name" value="Peptidase_S8_Ser-AS"/>
</dbReference>
<keyword evidence="8" id="KW-1185">Reference proteome</keyword>
<evidence type="ECO:0000313" key="8">
    <source>
        <dbReference type="Proteomes" id="UP001141259"/>
    </source>
</evidence>
<dbReference type="SUPFAM" id="SSF52743">
    <property type="entry name" value="Subtilisin-like"/>
    <property type="match status" value="1"/>
</dbReference>
<sequence>MTLDVFSSTTPHPAHPALKLIDITISVPASTAVRSGVWQLEFTNTTAVAADWNAWFRIENDDDFPTFRLPTEDDRVEKRRLNTIISPAASRNAITVAAYDDGDGTLAVFSSRGVPNQPVAPAGEIKPTVAAPGVSVAAPRGRDDKDSNSSCCDQLVVDKSGTSMATPHVAGLVALMFQKNRNLTFDQVRGHLQKSCRTDGIPAAEVPPPIEPATGIRGNHLWGSGKVDAAAALAGIPVATTVAASGGGGSRPLAFAPDEIGLTPHTLRSRLADLQRRFGPRPGLQLFAALVSEHVDEVLRLVNTNRRVLVVWRRLGGPQVVRRLLHGPTPNDALLPEAVDGLDLAELVSGFLAVLDRFAGPRLQADLTRFADFAKLWPGASLDRLDEAALAHGTDR</sequence>
<evidence type="ECO:0000256" key="4">
    <source>
        <dbReference type="ARBA" id="ARBA00022825"/>
    </source>
</evidence>
<evidence type="ECO:0000256" key="5">
    <source>
        <dbReference type="PROSITE-ProRule" id="PRU01240"/>
    </source>
</evidence>
<dbReference type="AlphaFoldDB" id="A0A9X2VJT5"/>
<gene>
    <name evidence="7" type="ORF">NZH93_13875</name>
</gene>
<keyword evidence="4" id="KW-0720">Serine protease</keyword>
<dbReference type="PANTHER" id="PTHR43806">
    <property type="entry name" value="PEPTIDASE S8"/>
    <property type="match status" value="1"/>
</dbReference>
<evidence type="ECO:0000256" key="2">
    <source>
        <dbReference type="ARBA" id="ARBA00022670"/>
    </source>
</evidence>
<dbReference type="InterPro" id="IPR000209">
    <property type="entry name" value="Peptidase_S8/S53_dom"/>
</dbReference>
<dbReference type="Proteomes" id="UP001141259">
    <property type="component" value="Unassembled WGS sequence"/>
</dbReference>
<comment type="similarity">
    <text evidence="1 5">Belongs to the peptidase S8 family.</text>
</comment>
<dbReference type="PANTHER" id="PTHR43806:SF11">
    <property type="entry name" value="CEREVISIN-RELATED"/>
    <property type="match status" value="1"/>
</dbReference>